<evidence type="ECO:0000313" key="1">
    <source>
        <dbReference type="EMBL" id="AXG79319.1"/>
    </source>
</evidence>
<reference evidence="2" key="1">
    <citation type="submission" date="2018-07" db="EMBL/GenBank/DDBJ databases">
        <authorList>
            <person name="Zhao J."/>
        </authorList>
    </citation>
    <scope>NUCLEOTIDE SEQUENCE [LARGE SCALE GENOMIC DNA]</scope>
    <source>
        <strain evidence="2">GSSD-12</strain>
    </source>
</reference>
<evidence type="ECO:0000313" key="2">
    <source>
        <dbReference type="Proteomes" id="UP000253868"/>
    </source>
</evidence>
<keyword evidence="2" id="KW-1185">Reference proteome</keyword>
<dbReference type="KEGG" id="spad:DVK44_18525"/>
<organism evidence="1 2">
    <name type="scientific">Streptomyces paludis</name>
    <dbReference type="NCBI Taxonomy" id="2282738"/>
    <lineage>
        <taxon>Bacteria</taxon>
        <taxon>Bacillati</taxon>
        <taxon>Actinomycetota</taxon>
        <taxon>Actinomycetes</taxon>
        <taxon>Kitasatosporales</taxon>
        <taxon>Streptomycetaceae</taxon>
        <taxon>Streptomyces</taxon>
    </lineage>
</organism>
<name>A0A345HRJ5_9ACTN</name>
<protein>
    <submittedName>
        <fullName evidence="1">Uncharacterized protein</fullName>
    </submittedName>
</protein>
<proteinExistence type="predicted"/>
<dbReference type="EMBL" id="CP031194">
    <property type="protein sequence ID" value="AXG79319.1"/>
    <property type="molecule type" value="Genomic_DNA"/>
</dbReference>
<accession>A0A345HRJ5</accession>
<dbReference type="AlphaFoldDB" id="A0A345HRJ5"/>
<dbReference type="Proteomes" id="UP000253868">
    <property type="component" value="Chromosome"/>
</dbReference>
<sequence>MVRLRLVRGRGAGGVHISVATAAHQSVNVIGAPASRHSFLTRARARASHLSLPLRGWRPNSRNFEYSWRAVKGSSDSAGDAGSGVTSQRYTRMAPGFAFVSAALLV</sequence>
<gene>
    <name evidence="1" type="ORF">DVK44_18525</name>
</gene>